<evidence type="ECO:0000259" key="9">
    <source>
        <dbReference type="PROSITE" id="PS50850"/>
    </source>
</evidence>
<dbReference type="PROSITE" id="PS50850">
    <property type="entry name" value="MFS"/>
    <property type="match status" value="1"/>
</dbReference>
<protein>
    <recommendedName>
        <fullName evidence="8">Bcr/CflA family efflux transporter</fullName>
    </recommendedName>
</protein>
<feature type="transmembrane region" description="Helical" evidence="8">
    <location>
        <begin position="242"/>
        <end position="268"/>
    </location>
</feature>
<dbReference type="SUPFAM" id="SSF103473">
    <property type="entry name" value="MFS general substrate transporter"/>
    <property type="match status" value="1"/>
</dbReference>
<dbReference type="PANTHER" id="PTHR23502:SF132">
    <property type="entry name" value="POLYAMINE TRANSPORTER 2-RELATED"/>
    <property type="match status" value="1"/>
</dbReference>
<evidence type="ECO:0000256" key="6">
    <source>
        <dbReference type="ARBA" id="ARBA00022989"/>
    </source>
</evidence>
<reference evidence="10 11" key="1">
    <citation type="journal article" date="2021" name="Arch. Microbiol.">
        <title>Harenicola maris gen. nov., sp. nov. isolated from the Sea of Japan shallow sediments.</title>
        <authorList>
            <person name="Romanenko L.A."/>
            <person name="Kurilenko V.V."/>
            <person name="Chernysheva N.Y."/>
            <person name="Tekutyeva L.A."/>
            <person name="Velansky P.V."/>
            <person name="Svetashev V.I."/>
            <person name="Isaeva M.P."/>
        </authorList>
    </citation>
    <scope>NUCLEOTIDE SEQUENCE [LARGE SCALE GENOMIC DNA]</scope>
    <source>
        <strain evidence="10 11">KMM 3653</strain>
    </source>
</reference>
<dbReference type="Gene3D" id="1.20.1720.10">
    <property type="entry name" value="Multidrug resistance protein D"/>
    <property type="match status" value="1"/>
</dbReference>
<feature type="domain" description="Major facilitator superfamily (MFS) profile" evidence="9">
    <location>
        <begin position="14"/>
        <end position="403"/>
    </location>
</feature>
<gene>
    <name evidence="10" type="ORF">IV417_02150</name>
</gene>
<feature type="transmembrane region" description="Helical" evidence="8">
    <location>
        <begin position="52"/>
        <end position="69"/>
    </location>
</feature>
<comment type="caution">
    <text evidence="10">The sequence shown here is derived from an EMBL/GenBank/DDBJ whole genome shotgun (WGS) entry which is preliminary data.</text>
</comment>
<dbReference type="RefSeq" id="WP_327792384.1">
    <property type="nucleotide sequence ID" value="NZ_JADQAZ010000001.1"/>
</dbReference>
<name>A0AAP2CMB0_9RHOB</name>
<dbReference type="EMBL" id="JADQAZ010000001">
    <property type="protein sequence ID" value="MBT0956175.1"/>
    <property type="molecule type" value="Genomic_DNA"/>
</dbReference>
<dbReference type="InterPro" id="IPR036259">
    <property type="entry name" value="MFS_trans_sf"/>
</dbReference>
<evidence type="ECO:0000256" key="7">
    <source>
        <dbReference type="ARBA" id="ARBA00023136"/>
    </source>
</evidence>
<dbReference type="Pfam" id="PF07690">
    <property type="entry name" value="MFS_1"/>
    <property type="match status" value="1"/>
</dbReference>
<keyword evidence="7 8" id="KW-0472">Membrane</keyword>
<proteinExistence type="inferred from homology"/>
<feature type="transmembrane region" description="Helical" evidence="8">
    <location>
        <begin position="289"/>
        <end position="309"/>
    </location>
</feature>
<feature type="transmembrane region" description="Helical" evidence="8">
    <location>
        <begin position="218"/>
        <end position="236"/>
    </location>
</feature>
<feature type="transmembrane region" description="Helical" evidence="8">
    <location>
        <begin position="168"/>
        <end position="188"/>
    </location>
</feature>
<feature type="transmembrane region" description="Helical" evidence="8">
    <location>
        <begin position="138"/>
        <end position="162"/>
    </location>
</feature>
<evidence type="ECO:0000256" key="3">
    <source>
        <dbReference type="ARBA" id="ARBA00022448"/>
    </source>
</evidence>
<dbReference type="AlphaFoldDB" id="A0AAP2CMB0"/>
<dbReference type="Proteomes" id="UP001315686">
    <property type="component" value="Unassembled WGS sequence"/>
</dbReference>
<dbReference type="GO" id="GO:0005886">
    <property type="term" value="C:plasma membrane"/>
    <property type="evidence" value="ECO:0007669"/>
    <property type="project" value="UniProtKB-SubCell"/>
</dbReference>
<dbReference type="GO" id="GO:0042910">
    <property type="term" value="F:xenobiotic transmembrane transporter activity"/>
    <property type="evidence" value="ECO:0007669"/>
    <property type="project" value="InterPro"/>
</dbReference>
<sequence>MAAPSFSPKRMAVLTAVLGLLSLMPPLATDMYLSAMGDLARAMNASHAATELSLSLFFLGLCVGQLLIGPLIEGYGRKGPLLAGTALFCATSVALPMVQNIILFDALRFVQAIGASAGMVVGRTIVNDIYTGKRAAKAMTVLVMLLTIGPIISPTLGSLLLGRFGWESIFVTMALIAFAALILSYRLVPETLPAESRSKRPFREGASTAGLLLRHRGFLIPAVVTGLIQGGMFAFITGSSGVFQGVFGLSALSYGIVFALIAAALVMFGQINSALLNHYSPEQILNRGLPAFVASALLVVAVSGTQSIWVFAAPLWVTIGMVGMLSANAMSVTMAETRGKAGIGSALLGAVQFGLAFAVSSGVALAGTSTALPMSLGLLLPAGAAALLWAFARHGQLHQLADA</sequence>
<keyword evidence="4" id="KW-1003">Cell membrane</keyword>
<keyword evidence="8" id="KW-0997">Cell inner membrane</keyword>
<organism evidence="10 11">
    <name type="scientific">Harenicola maris</name>
    <dbReference type="NCBI Taxonomy" id="2841044"/>
    <lineage>
        <taxon>Bacteria</taxon>
        <taxon>Pseudomonadati</taxon>
        <taxon>Pseudomonadota</taxon>
        <taxon>Alphaproteobacteria</taxon>
        <taxon>Rhodobacterales</taxon>
        <taxon>Paracoccaceae</taxon>
        <taxon>Harenicola</taxon>
    </lineage>
</organism>
<dbReference type="GO" id="GO:1990961">
    <property type="term" value="P:xenobiotic detoxification by transmembrane export across the plasma membrane"/>
    <property type="evidence" value="ECO:0007669"/>
    <property type="project" value="InterPro"/>
</dbReference>
<dbReference type="PROSITE" id="PS00216">
    <property type="entry name" value="SUGAR_TRANSPORT_1"/>
    <property type="match status" value="1"/>
</dbReference>
<dbReference type="PANTHER" id="PTHR23502">
    <property type="entry name" value="MAJOR FACILITATOR SUPERFAMILY"/>
    <property type="match status" value="1"/>
</dbReference>
<feature type="transmembrane region" description="Helical" evidence="8">
    <location>
        <begin position="372"/>
        <end position="392"/>
    </location>
</feature>
<evidence type="ECO:0000313" key="11">
    <source>
        <dbReference type="Proteomes" id="UP001315686"/>
    </source>
</evidence>
<dbReference type="CDD" id="cd17320">
    <property type="entry name" value="MFS_MdfA_MDR_like"/>
    <property type="match status" value="1"/>
</dbReference>
<evidence type="ECO:0000256" key="5">
    <source>
        <dbReference type="ARBA" id="ARBA00022692"/>
    </source>
</evidence>
<dbReference type="InterPro" id="IPR004812">
    <property type="entry name" value="Efflux_drug-R_Bcr/CmlA"/>
</dbReference>
<evidence type="ECO:0000256" key="4">
    <source>
        <dbReference type="ARBA" id="ARBA00022475"/>
    </source>
</evidence>
<comment type="caution">
    <text evidence="8">Lacks conserved residue(s) required for the propagation of feature annotation.</text>
</comment>
<feature type="transmembrane region" description="Helical" evidence="8">
    <location>
        <begin position="347"/>
        <end position="366"/>
    </location>
</feature>
<comment type="subcellular location">
    <subcellularLocation>
        <location evidence="8">Cell inner membrane</location>
        <topology evidence="8">Multi-pass membrane protein</topology>
    </subcellularLocation>
    <subcellularLocation>
        <location evidence="1">Cell membrane</location>
        <topology evidence="1">Multi-pass membrane protein</topology>
    </subcellularLocation>
</comment>
<comment type="similarity">
    <text evidence="2 8">Belongs to the major facilitator superfamily. Bcr/CmlA family.</text>
</comment>
<evidence type="ECO:0000256" key="1">
    <source>
        <dbReference type="ARBA" id="ARBA00004651"/>
    </source>
</evidence>
<accession>A0AAP2CMB0</accession>
<keyword evidence="11" id="KW-1185">Reference proteome</keyword>
<evidence type="ECO:0000313" key="10">
    <source>
        <dbReference type="EMBL" id="MBT0956175.1"/>
    </source>
</evidence>
<dbReference type="InterPro" id="IPR011701">
    <property type="entry name" value="MFS"/>
</dbReference>
<keyword evidence="3 8" id="KW-0813">Transport</keyword>
<evidence type="ECO:0000256" key="8">
    <source>
        <dbReference type="RuleBase" id="RU365088"/>
    </source>
</evidence>
<feature type="transmembrane region" description="Helical" evidence="8">
    <location>
        <begin position="109"/>
        <end position="126"/>
    </location>
</feature>
<feature type="transmembrane region" description="Helical" evidence="8">
    <location>
        <begin position="315"/>
        <end position="335"/>
    </location>
</feature>
<keyword evidence="5 8" id="KW-0812">Transmembrane</keyword>
<keyword evidence="6 8" id="KW-1133">Transmembrane helix</keyword>
<dbReference type="NCBIfam" id="TIGR00710">
    <property type="entry name" value="efflux_Bcr_CflA"/>
    <property type="match status" value="1"/>
</dbReference>
<evidence type="ECO:0000256" key="2">
    <source>
        <dbReference type="ARBA" id="ARBA00006236"/>
    </source>
</evidence>
<feature type="transmembrane region" description="Helical" evidence="8">
    <location>
        <begin position="81"/>
        <end position="103"/>
    </location>
</feature>
<dbReference type="InterPro" id="IPR005829">
    <property type="entry name" value="Sugar_transporter_CS"/>
</dbReference>
<dbReference type="InterPro" id="IPR020846">
    <property type="entry name" value="MFS_dom"/>
</dbReference>